<evidence type="ECO:0000313" key="1">
    <source>
        <dbReference type="EMBL" id="CAG8784513.1"/>
    </source>
</evidence>
<gene>
    <name evidence="1" type="ORF">ACOLOM_LOCUS14480</name>
</gene>
<name>A0ACA9RB35_9GLOM</name>
<sequence>DYDDLLWKRALKAFKRGAKEYKAKYNKPAVIVYDNVSRLVHKNPEILDILQDDAKDNADDQIYIAVFVSSEGAVPRRME</sequence>
<dbReference type="Proteomes" id="UP000789525">
    <property type="component" value="Unassembled WGS sequence"/>
</dbReference>
<protein>
    <submittedName>
        <fullName evidence="1">6818_t:CDS:1</fullName>
    </submittedName>
</protein>
<keyword evidence="2" id="KW-1185">Reference proteome</keyword>
<comment type="caution">
    <text evidence="1">The sequence shown here is derived from an EMBL/GenBank/DDBJ whole genome shotgun (WGS) entry which is preliminary data.</text>
</comment>
<accession>A0ACA9RB35</accession>
<feature type="non-terminal residue" evidence="1">
    <location>
        <position position="79"/>
    </location>
</feature>
<feature type="non-terminal residue" evidence="1">
    <location>
        <position position="1"/>
    </location>
</feature>
<dbReference type="EMBL" id="CAJVPT010074694">
    <property type="protein sequence ID" value="CAG8784513.1"/>
    <property type="molecule type" value="Genomic_DNA"/>
</dbReference>
<organism evidence="1 2">
    <name type="scientific">Acaulospora colombiana</name>
    <dbReference type="NCBI Taxonomy" id="27376"/>
    <lineage>
        <taxon>Eukaryota</taxon>
        <taxon>Fungi</taxon>
        <taxon>Fungi incertae sedis</taxon>
        <taxon>Mucoromycota</taxon>
        <taxon>Glomeromycotina</taxon>
        <taxon>Glomeromycetes</taxon>
        <taxon>Diversisporales</taxon>
        <taxon>Acaulosporaceae</taxon>
        <taxon>Acaulospora</taxon>
    </lineage>
</organism>
<evidence type="ECO:0000313" key="2">
    <source>
        <dbReference type="Proteomes" id="UP000789525"/>
    </source>
</evidence>
<reference evidence="1" key="1">
    <citation type="submission" date="2021-06" db="EMBL/GenBank/DDBJ databases">
        <authorList>
            <person name="Kallberg Y."/>
            <person name="Tangrot J."/>
            <person name="Rosling A."/>
        </authorList>
    </citation>
    <scope>NUCLEOTIDE SEQUENCE</scope>
    <source>
        <strain evidence="1">CL356</strain>
    </source>
</reference>
<proteinExistence type="predicted"/>